<name>B8FAN7_DESAL</name>
<accession>B8FAN7</accession>
<protein>
    <recommendedName>
        <fullName evidence="3">DUF169 domain-containing protein</fullName>
    </recommendedName>
</protein>
<dbReference type="PANTHER" id="PTHR37954">
    <property type="entry name" value="BLL4979 PROTEIN"/>
    <property type="match status" value="1"/>
</dbReference>
<dbReference type="PANTHER" id="PTHR37954:SF3">
    <property type="entry name" value="DUF169 DOMAIN-CONTAINING PROTEIN"/>
    <property type="match status" value="1"/>
</dbReference>
<dbReference type="EMBL" id="CP001322">
    <property type="protein sequence ID" value="ACL03333.1"/>
    <property type="molecule type" value="Genomic_DNA"/>
</dbReference>
<dbReference type="KEGG" id="dal:Dalk_1635"/>
<evidence type="ECO:0000313" key="1">
    <source>
        <dbReference type="EMBL" id="ACL03333.1"/>
    </source>
</evidence>
<dbReference type="Pfam" id="PF02596">
    <property type="entry name" value="DUF169"/>
    <property type="match status" value="1"/>
</dbReference>
<dbReference type="AlphaFoldDB" id="B8FAN7"/>
<keyword evidence="2" id="KW-1185">Reference proteome</keyword>
<organism evidence="1 2">
    <name type="scientific">Desulfatibacillum aliphaticivorans</name>
    <dbReference type="NCBI Taxonomy" id="218208"/>
    <lineage>
        <taxon>Bacteria</taxon>
        <taxon>Pseudomonadati</taxon>
        <taxon>Thermodesulfobacteriota</taxon>
        <taxon>Desulfobacteria</taxon>
        <taxon>Desulfobacterales</taxon>
        <taxon>Desulfatibacillaceae</taxon>
        <taxon>Desulfatibacillum</taxon>
    </lineage>
</organism>
<dbReference type="Proteomes" id="UP000000739">
    <property type="component" value="Chromosome"/>
</dbReference>
<evidence type="ECO:0008006" key="3">
    <source>
        <dbReference type="Google" id="ProtNLM"/>
    </source>
</evidence>
<dbReference type="eggNOG" id="COG2043">
    <property type="taxonomic scope" value="Bacteria"/>
</dbReference>
<dbReference type="HOGENOM" id="CLU_074324_0_0_7"/>
<evidence type="ECO:0000313" key="2">
    <source>
        <dbReference type="Proteomes" id="UP000000739"/>
    </source>
</evidence>
<dbReference type="RefSeq" id="WP_012610767.1">
    <property type="nucleotide sequence ID" value="NC_011768.1"/>
</dbReference>
<proteinExistence type="predicted"/>
<reference evidence="1 2" key="1">
    <citation type="journal article" date="2012" name="Environ. Microbiol.">
        <title>The genome sequence of Desulfatibacillum alkenivorans AK-01: a blueprint for anaerobic alkane oxidation.</title>
        <authorList>
            <person name="Callaghan A.V."/>
            <person name="Morris B.E."/>
            <person name="Pereira I.A."/>
            <person name="McInerney M.J."/>
            <person name="Austin R.N."/>
            <person name="Groves J.T."/>
            <person name="Kukor J.J."/>
            <person name="Suflita J.M."/>
            <person name="Young L.Y."/>
            <person name="Zylstra G.J."/>
            <person name="Wawrik B."/>
        </authorList>
    </citation>
    <scope>NUCLEOTIDE SEQUENCE [LARGE SCALE GENOMIC DNA]</scope>
    <source>
        <strain evidence="1 2">AK-01</strain>
    </source>
</reference>
<dbReference type="InterPro" id="IPR003748">
    <property type="entry name" value="DUF169"/>
</dbReference>
<sequence length="268" mass="30146">MKDLSGFHEAGRKFEQYLRVSTFPLAVRLMRSEEEIQPGFKRPSKDLGLQNFVCQNFKMVRTYGWTMAVTPEDTNCHLARLVYGWDEQDKDYMETGHKFNIGLYAKDMETSLKLEENIFRLEGKYPGLIISPLARTKVAPDVVLIYCLPAQAARLIQSYLYMKGGALEFSSTGRIGSCHEGVAKTMLTQKPQFVVLGNGDRVWGGAQDSEVMFTCPADQLDIMLEGLEATHAAGLRYPIPSYMNYAPGFQADFKEKALERAGGTIIKE</sequence>
<gene>
    <name evidence="1" type="ordered locus">Dalk_1635</name>
</gene>